<dbReference type="AlphaFoldDB" id="A0A6N8HG51"/>
<evidence type="ECO:0000313" key="2">
    <source>
        <dbReference type="Proteomes" id="UP000433945"/>
    </source>
</evidence>
<comment type="caution">
    <text evidence="1">The sequence shown here is derived from an EMBL/GenBank/DDBJ whole genome shotgun (WGS) entry which is preliminary data.</text>
</comment>
<dbReference type="OrthoDB" id="871084at2"/>
<evidence type="ECO:0000313" key="1">
    <source>
        <dbReference type="EMBL" id="MUV04712.1"/>
    </source>
</evidence>
<evidence type="ECO:0008006" key="3">
    <source>
        <dbReference type="Google" id="ProtNLM"/>
    </source>
</evidence>
<reference evidence="1 2" key="1">
    <citation type="submission" date="2019-12" db="EMBL/GenBank/DDBJ databases">
        <authorList>
            <person name="Sun J.-Q."/>
        </authorList>
    </citation>
    <scope>NUCLEOTIDE SEQUENCE [LARGE SCALE GENOMIC DNA]</scope>
    <source>
        <strain evidence="1 2">JCM 17928</strain>
    </source>
</reference>
<name>A0A6N8HG51_9FLAO</name>
<keyword evidence="2" id="KW-1185">Reference proteome</keyword>
<protein>
    <recommendedName>
        <fullName evidence="3">DUF4412 domain-containing protein</fullName>
    </recommendedName>
</protein>
<dbReference type="EMBL" id="WOWP01000053">
    <property type="protein sequence ID" value="MUV04712.1"/>
    <property type="molecule type" value="Genomic_DNA"/>
</dbReference>
<organism evidence="1 2">
    <name type="scientific">Flavobacterium rakeshii</name>
    <dbReference type="NCBI Taxonomy" id="1038845"/>
    <lineage>
        <taxon>Bacteria</taxon>
        <taxon>Pseudomonadati</taxon>
        <taxon>Bacteroidota</taxon>
        <taxon>Flavobacteriia</taxon>
        <taxon>Flavobacteriales</taxon>
        <taxon>Flavobacteriaceae</taxon>
        <taxon>Flavobacterium</taxon>
    </lineage>
</organism>
<dbReference type="RefSeq" id="WP_157484029.1">
    <property type="nucleotide sequence ID" value="NZ_WOWP01000053.1"/>
</dbReference>
<proteinExistence type="predicted"/>
<accession>A0A6N8HG51</accession>
<dbReference type="Proteomes" id="UP000433945">
    <property type="component" value="Unassembled WGS sequence"/>
</dbReference>
<sequence length="307" mass="34515">MKKYLFIILTCVGLISCAQNKKDSEVRSEETSNVDTKIKANEPFKEGVIELDIYFPGNDLSELLKKTDPSKGNIKQQMEKAISTVDAQQQQRIQSSVQNNPIMAMQVILAPLLQNRIFVKGDDVTAKCDGLTYHLENTLNAANNSGKIYVVSQSNPKNAVTFNYDDEFFGNSTLQTKIDSELYDRVETEETKTIAGYVCKKMIYTLKGNASPMSIVKLDVWTSKQMPQSLNFIHPYYLEEDYGIMKIDLYPKLESEPGLVYEFKKVTPTTVESADMSIKQSTPLYNAETDLQSIAAKLMGIMFGAEN</sequence>
<dbReference type="PROSITE" id="PS51257">
    <property type="entry name" value="PROKAR_LIPOPROTEIN"/>
    <property type="match status" value="1"/>
</dbReference>
<gene>
    <name evidence="1" type="ORF">GN157_13430</name>
</gene>